<evidence type="ECO:0000313" key="7">
    <source>
        <dbReference type="EMBL" id="MBW9065891.1"/>
    </source>
</evidence>
<dbReference type="InterPro" id="IPR012413">
    <property type="entry name" value="BA14K"/>
</dbReference>
<evidence type="ECO:0000256" key="2">
    <source>
        <dbReference type="ARBA" id="ARBA00010270"/>
    </source>
</evidence>
<evidence type="ECO:0000256" key="6">
    <source>
        <dbReference type="ARBA" id="ARBA00025321"/>
    </source>
</evidence>
<keyword evidence="4" id="KW-1003">Cell membrane</keyword>
<evidence type="ECO:0000313" key="8">
    <source>
        <dbReference type="Proteomes" id="UP000757604"/>
    </source>
</evidence>
<proteinExistence type="inferred from homology"/>
<dbReference type="RefSeq" id="WP_220373953.1">
    <property type="nucleotide sequence ID" value="NZ_JAEUAO010000006.1"/>
</dbReference>
<accession>A0ABS7HF29</accession>
<dbReference type="Proteomes" id="UP000757604">
    <property type="component" value="Unassembled WGS sequence"/>
</dbReference>
<comment type="subcellular location">
    <subcellularLocation>
        <location evidence="1">Membrane</location>
        <topology evidence="1">Single-pass membrane protein</topology>
    </subcellularLocation>
</comment>
<evidence type="ECO:0000256" key="4">
    <source>
        <dbReference type="ARBA" id="ARBA00022475"/>
    </source>
</evidence>
<protein>
    <recommendedName>
        <fullName evidence="3">Lectin-like protein BA14k</fullName>
    </recommendedName>
</protein>
<gene>
    <name evidence="7" type="ORF">JNB71_21520</name>
</gene>
<evidence type="ECO:0000256" key="1">
    <source>
        <dbReference type="ARBA" id="ARBA00004167"/>
    </source>
</evidence>
<evidence type="ECO:0000256" key="5">
    <source>
        <dbReference type="ARBA" id="ARBA00022734"/>
    </source>
</evidence>
<name>A0ABS7HF29_9HYPH</name>
<comment type="similarity">
    <text evidence="2">Belongs to the BA14k family.</text>
</comment>
<dbReference type="EMBL" id="JAEUAO010000006">
    <property type="protein sequence ID" value="MBW9065891.1"/>
    <property type="molecule type" value="Genomic_DNA"/>
</dbReference>
<organism evidence="7 8">
    <name type="scientific">Rhizobium herbae</name>
    <dbReference type="NCBI Taxonomy" id="508661"/>
    <lineage>
        <taxon>Bacteria</taxon>
        <taxon>Pseudomonadati</taxon>
        <taxon>Pseudomonadota</taxon>
        <taxon>Alphaproteobacteria</taxon>
        <taxon>Hyphomicrobiales</taxon>
        <taxon>Rhizobiaceae</taxon>
        <taxon>Rhizobium/Agrobacterium group</taxon>
        <taxon>Rhizobium</taxon>
    </lineage>
</organism>
<dbReference type="Pfam" id="PF07886">
    <property type="entry name" value="BA14K"/>
    <property type="match status" value="2"/>
</dbReference>
<sequence>MKEVLLPLTRIALLLTPFVGSLAAISSILPEPKPHNFHNINTPSLWTVNPVKVDRSAQQFERVPPVSVRPQEVRHAQAAADDGRKMQAMNAAGLDKAAVDRTLVTGAVEGPTDADRQAALEWCRNRYRSYRPADNSYQPYHGPRRPCQPPFVARSDANDGTPLAGEATTYGNDMHAQWCAARYRSYNARDNTYHSYDGRRRTCRSPNI</sequence>
<keyword evidence="4" id="KW-0472">Membrane</keyword>
<keyword evidence="5" id="KW-0430">Lectin</keyword>
<keyword evidence="8" id="KW-1185">Reference proteome</keyword>
<reference evidence="7 8" key="1">
    <citation type="journal article" date="2021" name="MBio">
        <title>Poor Competitiveness of Bradyrhizobium in Pigeon Pea Root Colonization in Indian Soils.</title>
        <authorList>
            <person name="Chalasani D."/>
            <person name="Basu A."/>
            <person name="Pullabhotla S.V.S.R.N."/>
            <person name="Jorrin B."/>
            <person name="Neal A.L."/>
            <person name="Poole P.S."/>
            <person name="Podile A.R."/>
            <person name="Tkacz A."/>
        </authorList>
    </citation>
    <scope>NUCLEOTIDE SEQUENCE [LARGE SCALE GENOMIC DNA]</scope>
    <source>
        <strain evidence="7 8">HU44</strain>
    </source>
</reference>
<evidence type="ECO:0000256" key="3">
    <source>
        <dbReference type="ARBA" id="ARBA00020552"/>
    </source>
</evidence>
<comment type="caution">
    <text evidence="7">The sequence shown here is derived from an EMBL/GenBank/DDBJ whole genome shotgun (WGS) entry which is preliminary data.</text>
</comment>
<comment type="function">
    <text evidence="6">Has immunoglobulin-binding and hemagglutination properties, and can bind to mannose. Essential for virulence. May be involved in LPS biosynthesis or polysaccharide transport.</text>
</comment>